<sequence>METTDESRLAPNDQLHISNRHRNALTPLHETRNSLENDLIEASAGLAGNVRFIILDWICLEPHANIFLGKKRKIHGHAMQSNSNSPVNTDSFGSDLAEEQSACTKHIAERLCKLEQVFERFVCRKSSVIGTSTAVPQSPTLPFLQGSVKENKVSVQEVSSDAQSSSTLGDGILGAQTWTSAPSIRTLDDRADSKGQYSLCESIHRNLTALLPSQHDADIIFESSNGWMILEGIYRASKDIYVHRDVQSYALDMQAVAKERSIIVARTLLHLAICINSLPPDFDCKRLSSMWNLDATMENYVMTVTSLITSSDEQMMTLHGLENLLLLAIYHMNNGSLRQAWLIVRRGLSLAHLMGFQRIITVKNHIAIEGVSNAKRIWRTFVDLDRYLGLHLRLPFGADDYPLPEDADEYLVHRAKINQITKQVADLHCDVSPQSYAATLALDEQLESATMAMPKEFWEVPNIPPTARSPESHAVLERIMVQTWHFEAKLFIHLPYLLRAHQEKRYDYSKVTALQASRNVLMRWFALRNAQITQACCRLAEIAVFMAAVTLTLDIVIDLGTKDKTEVQTTKGTDFAMICRLIAEMEKLANTSSREKIAARTALVLKKILSSLDPSKQPTGKVRHIIPFFGTVELEAKKVPIRPMFDVDSDVGKLMKTTSSGDHFTVFGFTRNSLWPQVDSAQEYDFDWDIILFDGLEDRDVEGNWQPGQKMDFWAATTTLTHAMPASHGCTQTATATATAAATLSLFESIITAYPPILESLLAQISTVTLLQLYHTSRHLRDFLRKYPLAWKTLSFRLPQPAVTVGSPGNETPENRDRQSKAYSFDALLKQIISPYGTRLTSLDLCNTAVTGMALSGSVLHPRLNTLQHLSVRGCKNVSIKYHIVPFLDPFTRGEPWNRKDLALKSLYTYRCRHHRRRPYLPSSLIRRDSDSDPTHQLIEICHQLGIWTDTAWCPSPGGRCFRRKDYHAGRAGPQNMEVWVPFDRLWRSSNRIGPVEGTKKLGEHDGRLWEIAETGQDGEPLGPGDGNFAGEGKHVPVHERRSHTAFVEEVKCAQCSDVILERCESCSVRMHCMGCRKTLCASCAFNKPIPRKRVKTRHFANLAFGSSNTLGGALGQASGSSVPLEDRSQDDKVDRNRFWWAPGATRSPNLMNESAHDDDSSDSEDGGNMHNGMPIPPTNREPPKLNMHWCCLEPIFSGGGGIAVLGPGLGGRGADKIRAAPLPRLKEYEDPDFSNTLRPVDYIRELKNNGLYEYVLGEDVDILSYLKQDSLDLQQHTCPRGLCNDCYRSFRWKVSCRACKNPICKEHDFRALKVRKCGYRELHTEREHVRAHNEPPQRLVIPEYNPNRTSTPDPERTPTASSTHMDFYSTGDNESESSETPMSQSHILAAPPHNSSIELSTSNSFNTIPSSDSFQLATSLSFVPVSSARPRSFSVSGVRGRPTNVWSPNASRAPANHPVTNPLPLPCNARHPVQWEGCGAYFCQYPRPVGDNRPLCQAVLKECSECAVLVCDQCAASNPACTCTFCTVNYHCPTCSRKPNVRAKCRLEAELQAKKDAERRKMEKLQRDQEERGQADELAGAMYEFFAGVYDDDDAMMDDMTTANGPSGSLTLELPMPSPDSITVTTEFGVYEEPANLTTITSSGPSPFHTAYNHSEDDDNTVEMTEHLQEDIETLHQELAQMQLSPNTHAHGMSAYGPHLPVNATPELAQDEAEEEEEEEEDEEEEEEEESEHVHDTGEEADIDTDGFDAGAETTFVDEFGDDIVSSGSVLTPTTTTMTTTTT</sequence>
<keyword evidence="3" id="KW-0539">Nucleus</keyword>
<dbReference type="OrthoDB" id="3903581at2759"/>
<evidence type="ECO:0000256" key="2">
    <source>
        <dbReference type="ARBA" id="ARBA00023163"/>
    </source>
</evidence>
<evidence type="ECO:0000256" key="4">
    <source>
        <dbReference type="SAM" id="Coils"/>
    </source>
</evidence>
<keyword evidence="7" id="KW-1185">Reference proteome</keyword>
<evidence type="ECO:0000256" key="1">
    <source>
        <dbReference type="ARBA" id="ARBA00023015"/>
    </source>
</evidence>
<keyword evidence="1" id="KW-0805">Transcription regulation</keyword>
<keyword evidence="2" id="KW-0804">Transcription</keyword>
<feature type="compositionally biased region" description="Polar residues" evidence="5">
    <location>
        <begin position="1347"/>
        <end position="1365"/>
    </location>
</feature>
<name>A0A3M7MH69_9PLEO</name>
<dbReference type="Proteomes" id="UP000265663">
    <property type="component" value="Unassembled WGS sequence"/>
</dbReference>
<dbReference type="EMBL" id="KE747843">
    <property type="protein sequence ID" value="RMZ73820.1"/>
    <property type="molecule type" value="Genomic_DNA"/>
</dbReference>
<dbReference type="PANTHER" id="PTHR47840">
    <property type="entry name" value="ZN(II)2CYS6 TRANSCRIPTION FACTOR (EUROFUNG)-RELATED"/>
    <property type="match status" value="1"/>
</dbReference>
<evidence type="ECO:0000256" key="3">
    <source>
        <dbReference type="ARBA" id="ARBA00023242"/>
    </source>
</evidence>
<gene>
    <name evidence="6" type="ORF">GMOD_00004616</name>
</gene>
<evidence type="ECO:0000256" key="5">
    <source>
        <dbReference type="SAM" id="MobiDB-lite"/>
    </source>
</evidence>
<organism evidence="6 7">
    <name type="scientific">Pyrenophora seminiperda CCB06</name>
    <dbReference type="NCBI Taxonomy" id="1302712"/>
    <lineage>
        <taxon>Eukaryota</taxon>
        <taxon>Fungi</taxon>
        <taxon>Dikarya</taxon>
        <taxon>Ascomycota</taxon>
        <taxon>Pezizomycotina</taxon>
        <taxon>Dothideomycetes</taxon>
        <taxon>Pleosporomycetidae</taxon>
        <taxon>Pleosporales</taxon>
        <taxon>Pleosporineae</taxon>
        <taxon>Pleosporaceae</taxon>
        <taxon>Pyrenophora</taxon>
    </lineage>
</organism>
<feature type="region of interest" description="Disordered" evidence="5">
    <location>
        <begin position="1329"/>
        <end position="1385"/>
    </location>
</feature>
<feature type="region of interest" description="Disordered" evidence="5">
    <location>
        <begin position="1709"/>
        <end position="1784"/>
    </location>
</feature>
<dbReference type="CDD" id="cd12148">
    <property type="entry name" value="fungal_TF_MHR"/>
    <property type="match status" value="1"/>
</dbReference>
<evidence type="ECO:0000313" key="6">
    <source>
        <dbReference type="EMBL" id="RMZ73820.1"/>
    </source>
</evidence>
<feature type="coiled-coil region" evidence="4">
    <location>
        <begin position="1541"/>
        <end position="1569"/>
    </location>
</feature>
<reference evidence="6 7" key="1">
    <citation type="journal article" date="2014" name="PLoS ONE">
        <title>De novo Genome Assembly of the Fungal Plant Pathogen Pyrenophora semeniperda.</title>
        <authorList>
            <person name="Soliai M.M."/>
            <person name="Meyer S.E."/>
            <person name="Udall J.A."/>
            <person name="Elzinga D.E."/>
            <person name="Hermansen R.A."/>
            <person name="Bodily P.M."/>
            <person name="Hart A.A."/>
            <person name="Coleman C.E."/>
        </authorList>
    </citation>
    <scope>NUCLEOTIDE SEQUENCE [LARGE SCALE GENOMIC DNA]</scope>
    <source>
        <strain evidence="6 7">CCB06</strain>
        <tissue evidence="6">Mycelium</tissue>
    </source>
</reference>
<evidence type="ECO:0000313" key="7">
    <source>
        <dbReference type="Proteomes" id="UP000265663"/>
    </source>
</evidence>
<protein>
    <submittedName>
        <fullName evidence="6">C6 zinc finger domain-containing</fullName>
    </submittedName>
</protein>
<feature type="compositionally biased region" description="Low complexity" evidence="5">
    <location>
        <begin position="1773"/>
        <end position="1784"/>
    </location>
</feature>
<dbReference type="PANTHER" id="PTHR47840:SF1">
    <property type="entry name" value="ZN(II)2CYS6 TRANSCRIPTION FACTOR (EUROFUNG)"/>
    <property type="match status" value="1"/>
</dbReference>
<feature type="compositionally biased region" description="Acidic residues" evidence="5">
    <location>
        <begin position="1710"/>
        <end position="1732"/>
    </location>
</feature>
<feature type="region of interest" description="Disordered" evidence="5">
    <location>
        <begin position="1"/>
        <end position="24"/>
    </location>
</feature>
<feature type="region of interest" description="Disordered" evidence="5">
    <location>
        <begin position="1145"/>
        <end position="1181"/>
    </location>
</feature>
<proteinExistence type="predicted"/>
<keyword evidence="4" id="KW-0175">Coiled coil</keyword>
<accession>A0A3M7MH69</accession>